<dbReference type="STRING" id="643648.Slip_1842"/>
<dbReference type="Pfam" id="PF08206">
    <property type="entry name" value="OB_RNB"/>
    <property type="match status" value="1"/>
</dbReference>
<keyword evidence="11" id="KW-1185">Reference proteome</keyword>
<sequence length="703" mass="80772">MITRDEIIAYMEQKSYRPLGYLELKEALNVSEEDETAFARLLGRMEKEGDIVQTRKGKYGLPRMMNLVRGVISISPRGFGILRPDEHTEGEIFVYGRDLNGAMHHDRVMVRINRTGAGGQRPEGEVIRALERAHRQVVGTFRKLRPLPQVIPDDPRLLYPVYVKPKTKMRVNDGDKVLVEITVWPDKDRYPEGRIIEVLGGKGEPGLDVLCIIRKFQLRDEFPSQVVKEARRVAVLPGEDELAQRRDLREWKMVTIDGEDAKDLDDAVSIERTQGGYRLGVHIADVSHYVSEGGVLDKEAFRRGTSVYLTDRVLPMLPPELSNGICSLNAGEDRLAVSVVMDIDEKGEVRNYEIFKSVIRVKERMTYTDVNKILLENDPDLRTRYSELVPDFEVMGELCRILRKRRMDKGALDFDFPETKIIVDEKGWPVAVARMERQLAEMIIEEFMIKANEVVAEHLYSLKVPTLYRVHERPDEDSIRELNRVLGVFGHRVAEREVQPKHFQEILEKIKDRPEERTVSTIILRSMRHARYAPQPLGHFGLASAYYTHFTSPIRRYPDLVVHRVLTYLLEKGAIPAKKRTAWEMKMPLCGEHSTLREITAEEAERESADLKKAQYMKQFVGEFFDAVVSSVTSFGLFVELENTVEGLVHVSSMADDYYEFDDRSFSLTGRHTGKRFRIGDRVRVQLVNVNIDEAKIDFELAG</sequence>
<dbReference type="Pfam" id="PF00575">
    <property type="entry name" value="S1"/>
    <property type="match status" value="1"/>
</dbReference>
<dbReference type="PANTHER" id="PTHR23355">
    <property type="entry name" value="RIBONUCLEASE"/>
    <property type="match status" value="1"/>
</dbReference>
<dbReference type="eggNOG" id="COG0557">
    <property type="taxonomic scope" value="Bacteria"/>
</dbReference>
<feature type="domain" description="S1 motif" evidence="9">
    <location>
        <begin position="622"/>
        <end position="702"/>
    </location>
</feature>
<evidence type="ECO:0000313" key="11">
    <source>
        <dbReference type="Proteomes" id="UP000000378"/>
    </source>
</evidence>
<reference evidence="10 11" key="2">
    <citation type="journal article" date="2010" name="Stand. Genomic Sci.">
        <title>Complete genome sequence of Syntrophothermus lipocalidus type strain (TGB-C1).</title>
        <authorList>
            <person name="Djao O.D."/>
            <person name="Zhang X."/>
            <person name="Lucas S."/>
            <person name="Lapidus A."/>
            <person name="Del Rio T.G."/>
            <person name="Nolan M."/>
            <person name="Tice H."/>
            <person name="Cheng J.F."/>
            <person name="Han C."/>
            <person name="Tapia R."/>
            <person name="Goodwin L."/>
            <person name="Pitluck S."/>
            <person name="Liolios K."/>
            <person name="Ivanova N."/>
            <person name="Mavromatis K."/>
            <person name="Mikhailova N."/>
            <person name="Ovchinnikova G."/>
            <person name="Pati A."/>
            <person name="Brambilla E."/>
            <person name="Chen A."/>
            <person name="Palaniappan K."/>
            <person name="Land M."/>
            <person name="Hauser L."/>
            <person name="Chang Y.J."/>
            <person name="Jeffries C.D."/>
            <person name="Rohde M."/>
            <person name="Sikorski J."/>
            <person name="Spring S."/>
            <person name="Goker M."/>
            <person name="Detter J.C."/>
            <person name="Woyke T."/>
            <person name="Bristow J."/>
            <person name="Eisen J.A."/>
            <person name="Markowitz V."/>
            <person name="Hugenholtz P."/>
            <person name="Kyrpides N.C."/>
            <person name="Klenk H.P."/>
        </authorList>
    </citation>
    <scope>NUCLEOTIDE SEQUENCE [LARGE SCALE GENOMIC DNA]</scope>
    <source>
        <strain evidence="11">DSM 12680 / TGB-C1</strain>
    </source>
</reference>
<accession>D7CPG2</accession>
<dbReference type="SMART" id="SM00316">
    <property type="entry name" value="S1"/>
    <property type="match status" value="1"/>
</dbReference>
<evidence type="ECO:0000256" key="4">
    <source>
        <dbReference type="ARBA" id="ARBA00022722"/>
    </source>
</evidence>
<dbReference type="NCBIfam" id="TIGR02063">
    <property type="entry name" value="RNase_R"/>
    <property type="match status" value="1"/>
</dbReference>
<dbReference type="InterPro" id="IPR004476">
    <property type="entry name" value="RNase_II/RNase_R"/>
</dbReference>
<dbReference type="GO" id="GO:0005829">
    <property type="term" value="C:cytosol"/>
    <property type="evidence" value="ECO:0007669"/>
    <property type="project" value="TreeGrafter"/>
</dbReference>
<proteinExistence type="inferred from homology"/>
<dbReference type="InterPro" id="IPR022966">
    <property type="entry name" value="RNase_II/R_CS"/>
</dbReference>
<dbReference type="NCBIfam" id="TIGR00358">
    <property type="entry name" value="3_prime_RNase"/>
    <property type="match status" value="1"/>
</dbReference>
<evidence type="ECO:0000256" key="3">
    <source>
        <dbReference type="ARBA" id="ARBA00022490"/>
    </source>
</evidence>
<evidence type="ECO:0000256" key="8">
    <source>
        <dbReference type="HAMAP-Rule" id="MF_01895"/>
    </source>
</evidence>
<dbReference type="InterPro" id="IPR040476">
    <property type="entry name" value="CSD2"/>
</dbReference>
<dbReference type="CDD" id="cd04471">
    <property type="entry name" value="S1_RNase_R"/>
    <property type="match status" value="1"/>
</dbReference>
<dbReference type="InterPro" id="IPR012340">
    <property type="entry name" value="NA-bd_OB-fold"/>
</dbReference>
<keyword evidence="6 8" id="KW-0269">Exonuclease</keyword>
<evidence type="ECO:0000313" key="10">
    <source>
        <dbReference type="EMBL" id="ADI02597.1"/>
    </source>
</evidence>
<dbReference type="SUPFAM" id="SSF50249">
    <property type="entry name" value="Nucleic acid-binding proteins"/>
    <property type="match status" value="3"/>
</dbReference>
<dbReference type="InterPro" id="IPR011129">
    <property type="entry name" value="CSD"/>
</dbReference>
<dbReference type="KEGG" id="slp:Slip_1842"/>
<dbReference type="GO" id="GO:0003723">
    <property type="term" value="F:RNA binding"/>
    <property type="evidence" value="ECO:0007669"/>
    <property type="project" value="UniProtKB-UniRule"/>
</dbReference>
<comment type="catalytic activity">
    <reaction evidence="1 8">
        <text>Exonucleolytic cleavage in the 3'- to 5'-direction to yield nucleoside 5'-phosphates.</text>
        <dbReference type="EC" id="3.1.13.1"/>
    </reaction>
</comment>
<comment type="subcellular location">
    <subcellularLocation>
        <location evidence="2 8">Cytoplasm</location>
    </subcellularLocation>
</comment>
<dbReference type="HAMAP" id="MF_01895">
    <property type="entry name" value="RNase_R"/>
    <property type="match status" value="1"/>
</dbReference>
<reference evidence="11" key="1">
    <citation type="journal article" date="2010" name="Stand. Genomic Sci.">
        <title>Complete genome sequence of Syntrophothermus lipocalidus type strain (TGB-C1T).</title>
        <authorList>
            <consortium name="US DOE Joint Genome Institute (JGI-PGF)"/>
            <person name="Djao O."/>
            <person name="Zhang X."/>
            <person name="Lucas S."/>
            <person name="Lapidus A."/>
            <person name="Glavina Del Rio T."/>
            <person name="Nolan M."/>
            <person name="Tice H."/>
            <person name="Cheng J."/>
            <person name="Han C."/>
            <person name="Tapia R."/>
            <person name="Goodwin L."/>
            <person name="Pitluck S."/>
            <person name="Liolios K."/>
            <person name="Ivanova N."/>
            <person name="Mavromatis K."/>
            <person name="Mikhailova N."/>
            <person name="Ovchinnikova G."/>
            <person name="Pati A."/>
            <person name="Brambilla E."/>
            <person name="Chen A."/>
            <person name="Palaniappan K."/>
            <person name="Land M."/>
            <person name="Hauser L."/>
            <person name="Chang Y."/>
            <person name="Jeffries C."/>
            <person name="Rohde M."/>
            <person name="Sikorski J."/>
            <person name="Spring S."/>
            <person name="Goker M."/>
            <person name="Detter J."/>
            <person name="Woyke T."/>
            <person name="Bristow J."/>
            <person name="Eisen J."/>
            <person name="Markowitz V."/>
            <person name="Hugenholtz P."/>
            <person name="Kyrpides N."/>
            <person name="Klenk H."/>
        </authorList>
    </citation>
    <scope>NUCLEOTIDE SEQUENCE [LARGE SCALE GENOMIC DNA]</scope>
    <source>
        <strain evidence="11">DSM 12680 / TGB-C1</strain>
    </source>
</reference>
<protein>
    <recommendedName>
        <fullName evidence="8">Ribonuclease R</fullName>
        <shortName evidence="8">RNase R</shortName>
        <ecNumber evidence="8">3.1.13.1</ecNumber>
    </recommendedName>
</protein>
<dbReference type="PANTHER" id="PTHR23355:SF9">
    <property type="entry name" value="DIS3-LIKE EXONUCLEASE 2"/>
    <property type="match status" value="1"/>
</dbReference>
<dbReference type="HOGENOM" id="CLU_002333_4_1_9"/>
<keyword evidence="7 8" id="KW-0694">RNA-binding</keyword>
<keyword evidence="5 8" id="KW-0378">Hydrolase</keyword>
<dbReference type="EMBL" id="CP002048">
    <property type="protein sequence ID" value="ADI02597.1"/>
    <property type="molecule type" value="Genomic_DNA"/>
</dbReference>
<dbReference type="EC" id="3.1.13.1" evidence="8"/>
<dbReference type="RefSeq" id="WP_013175999.1">
    <property type="nucleotide sequence ID" value="NC_014220.1"/>
</dbReference>
<dbReference type="GO" id="GO:0006402">
    <property type="term" value="P:mRNA catabolic process"/>
    <property type="evidence" value="ECO:0007669"/>
    <property type="project" value="TreeGrafter"/>
</dbReference>
<evidence type="ECO:0000256" key="7">
    <source>
        <dbReference type="ARBA" id="ARBA00022884"/>
    </source>
</evidence>
<dbReference type="SMART" id="SM00357">
    <property type="entry name" value="CSP"/>
    <property type="match status" value="1"/>
</dbReference>
<dbReference type="PROSITE" id="PS50126">
    <property type="entry name" value="S1"/>
    <property type="match status" value="1"/>
</dbReference>
<dbReference type="SMART" id="SM00955">
    <property type="entry name" value="RNB"/>
    <property type="match status" value="1"/>
</dbReference>
<comment type="function">
    <text evidence="8">3'-5' exoribonuclease that releases 5'-nucleoside monophosphates and is involved in maturation of structured RNAs.</text>
</comment>
<dbReference type="InterPro" id="IPR050180">
    <property type="entry name" value="RNR_Ribonuclease"/>
</dbReference>
<evidence type="ECO:0000256" key="2">
    <source>
        <dbReference type="ARBA" id="ARBA00004496"/>
    </source>
</evidence>
<dbReference type="InterPro" id="IPR001900">
    <property type="entry name" value="RNase_II/R"/>
</dbReference>
<dbReference type="AlphaFoldDB" id="D7CPG2"/>
<gene>
    <name evidence="8" type="primary">rnr</name>
    <name evidence="10" type="ordered locus">Slip_1842</name>
</gene>
<evidence type="ECO:0000259" key="9">
    <source>
        <dbReference type="PROSITE" id="PS50126"/>
    </source>
</evidence>
<evidence type="ECO:0000256" key="1">
    <source>
        <dbReference type="ARBA" id="ARBA00001849"/>
    </source>
</evidence>
<dbReference type="InterPro" id="IPR003029">
    <property type="entry name" value="S1_domain"/>
</dbReference>
<evidence type="ECO:0000256" key="6">
    <source>
        <dbReference type="ARBA" id="ARBA00022839"/>
    </source>
</evidence>
<comment type="similarity">
    <text evidence="8">Belongs to the RNR ribonuclease family. RNase R subfamily.</text>
</comment>
<dbReference type="Pfam" id="PF00773">
    <property type="entry name" value="RNB"/>
    <property type="match status" value="1"/>
</dbReference>
<keyword evidence="4 8" id="KW-0540">Nuclease</keyword>
<keyword evidence="3 8" id="KW-0963">Cytoplasm</keyword>
<evidence type="ECO:0000256" key="5">
    <source>
        <dbReference type="ARBA" id="ARBA00022801"/>
    </source>
</evidence>
<dbReference type="PROSITE" id="PS01175">
    <property type="entry name" value="RIBONUCLEASE_II"/>
    <property type="match status" value="1"/>
</dbReference>
<organism evidence="10 11">
    <name type="scientific">Syntrophothermus lipocalidus (strain DSM 12680 / TGB-C1)</name>
    <dbReference type="NCBI Taxonomy" id="643648"/>
    <lineage>
        <taxon>Bacteria</taxon>
        <taxon>Bacillati</taxon>
        <taxon>Bacillota</taxon>
        <taxon>Clostridia</taxon>
        <taxon>Eubacteriales</taxon>
        <taxon>Syntrophomonadaceae</taxon>
        <taxon>Syntrophothermus</taxon>
    </lineage>
</organism>
<dbReference type="Proteomes" id="UP000000378">
    <property type="component" value="Chromosome"/>
</dbReference>
<dbReference type="Gene3D" id="2.40.50.140">
    <property type="entry name" value="Nucleic acid-binding proteins"/>
    <property type="match status" value="2"/>
</dbReference>
<dbReference type="InterPro" id="IPR013223">
    <property type="entry name" value="RNase_B_OB_dom"/>
</dbReference>
<dbReference type="Pfam" id="PF17876">
    <property type="entry name" value="CSD2"/>
    <property type="match status" value="1"/>
</dbReference>
<name>D7CPG2_SYNLT</name>
<dbReference type="GO" id="GO:0008859">
    <property type="term" value="F:exoribonuclease II activity"/>
    <property type="evidence" value="ECO:0007669"/>
    <property type="project" value="UniProtKB-UniRule"/>
</dbReference>
<dbReference type="InterPro" id="IPR011805">
    <property type="entry name" value="RNase_R"/>
</dbReference>
<dbReference type="OrthoDB" id="9764149at2"/>